<dbReference type="AlphaFoldDB" id="A0A2C9VXC4"/>
<evidence type="ECO:0000256" key="3">
    <source>
        <dbReference type="ARBA" id="ARBA00023315"/>
    </source>
</evidence>
<comment type="similarity">
    <text evidence="1">Belongs to the plant acyltransferase family.</text>
</comment>
<dbReference type="PANTHER" id="PTHR31623">
    <property type="entry name" value="F21J9.9"/>
    <property type="match status" value="1"/>
</dbReference>
<dbReference type="OMA" id="WVTCTAS"/>
<reference evidence="5" key="1">
    <citation type="journal article" date="2016" name="Nat. Biotechnol.">
        <title>Sequencing wild and cultivated cassava and related species reveals extensive interspecific hybridization and genetic diversity.</title>
        <authorList>
            <person name="Bredeson J.V."/>
            <person name="Lyons J.B."/>
            <person name="Prochnik S.E."/>
            <person name="Wu G.A."/>
            <person name="Ha C.M."/>
            <person name="Edsinger-Gonzales E."/>
            <person name="Grimwood J."/>
            <person name="Schmutz J."/>
            <person name="Rabbi I.Y."/>
            <person name="Egesi C."/>
            <person name="Nauluvula P."/>
            <person name="Lebot V."/>
            <person name="Ndunguru J."/>
            <person name="Mkamilo G."/>
            <person name="Bart R.S."/>
            <person name="Setter T.L."/>
            <person name="Gleadow R.M."/>
            <person name="Kulakow P."/>
            <person name="Ferguson M.E."/>
            <person name="Rounsley S."/>
            <person name="Rokhsar D.S."/>
        </authorList>
    </citation>
    <scope>NUCLEOTIDE SEQUENCE [LARGE SCALE GENOMIC DNA]</scope>
    <source>
        <strain evidence="5">cv. AM560-2</strain>
    </source>
</reference>
<dbReference type="OrthoDB" id="1932220at2759"/>
<dbReference type="Proteomes" id="UP000091857">
    <property type="component" value="Chromosome 5"/>
</dbReference>
<gene>
    <name evidence="4" type="ORF">MANES_05G134700v8</name>
</gene>
<evidence type="ECO:0000313" key="5">
    <source>
        <dbReference type="Proteomes" id="UP000091857"/>
    </source>
</evidence>
<keyword evidence="5" id="KW-1185">Reference proteome</keyword>
<keyword evidence="3" id="KW-0012">Acyltransferase</keyword>
<dbReference type="Pfam" id="PF02458">
    <property type="entry name" value="Transferase"/>
    <property type="match status" value="1"/>
</dbReference>
<evidence type="ECO:0000313" key="4">
    <source>
        <dbReference type="EMBL" id="OAY50425.1"/>
    </source>
</evidence>
<evidence type="ECO:0000256" key="1">
    <source>
        <dbReference type="ARBA" id="ARBA00009861"/>
    </source>
</evidence>
<sequence length="445" mass="49548">MEVENFSKEWVRPSSPTPSFLRTYKISLLDQFIPSICIPLILYYPCPTQDTDIALKRSLLLKQSLSETLAYFYPFAGKVKDNFSIDCDDEGVYYVEARANISLFEYLKQPDLPSMNKLIPVEASLQESTPGSHVAMIQETTFACGGFTIGVLVSHIVSDGTTLSSFLKAWAAIACKSSNEIVCPNFDGPSIFLQHDAFPKEVSMIAFTGPFFRKMKGSTRRILFDGSSIASLQMKATSLNVKNPTRVEVVTAFLSKCLMGIFNKPLAITHAVNLRRRAVPPFPEFSIGNFLWLAAALFTLKEIETEIELSSIVQQMREAIGKINDDTVKKLQGDGGFHELCGMVKEASGELARAGFISGAEYVSFTSWCNFGLYEVDFGWGKPVWTTSVGSNNSEIMFVNSVVLMDARKDKGIEAWMFLDEADILRLEKDEELLQYAFIDPCPLS</sequence>
<proteinExistence type="inferred from homology"/>
<name>A0A2C9VXC4_MANES</name>
<accession>A0A2C9VXC4</accession>
<dbReference type="GO" id="GO:0016746">
    <property type="term" value="F:acyltransferase activity"/>
    <property type="evidence" value="ECO:0007669"/>
    <property type="project" value="UniProtKB-KW"/>
</dbReference>
<dbReference type="PANTHER" id="PTHR31623:SF33">
    <property type="entry name" value="STEMMADENINE O-ACETYLTRANSFERASE-LIKE"/>
    <property type="match status" value="1"/>
</dbReference>
<dbReference type="InterPro" id="IPR023213">
    <property type="entry name" value="CAT-like_dom_sf"/>
</dbReference>
<dbReference type="STRING" id="3983.A0A2C9VXC4"/>
<protein>
    <submittedName>
        <fullName evidence="4">Uncharacterized protein</fullName>
    </submittedName>
</protein>
<dbReference type="Gene3D" id="3.30.559.10">
    <property type="entry name" value="Chloramphenicol acetyltransferase-like domain"/>
    <property type="match status" value="2"/>
</dbReference>
<keyword evidence="2" id="KW-0808">Transferase</keyword>
<organism evidence="4 5">
    <name type="scientific">Manihot esculenta</name>
    <name type="common">Cassava</name>
    <name type="synonym">Jatropha manihot</name>
    <dbReference type="NCBI Taxonomy" id="3983"/>
    <lineage>
        <taxon>Eukaryota</taxon>
        <taxon>Viridiplantae</taxon>
        <taxon>Streptophyta</taxon>
        <taxon>Embryophyta</taxon>
        <taxon>Tracheophyta</taxon>
        <taxon>Spermatophyta</taxon>
        <taxon>Magnoliopsida</taxon>
        <taxon>eudicotyledons</taxon>
        <taxon>Gunneridae</taxon>
        <taxon>Pentapetalae</taxon>
        <taxon>rosids</taxon>
        <taxon>fabids</taxon>
        <taxon>Malpighiales</taxon>
        <taxon>Euphorbiaceae</taxon>
        <taxon>Crotonoideae</taxon>
        <taxon>Manihoteae</taxon>
        <taxon>Manihot</taxon>
    </lineage>
</organism>
<evidence type="ECO:0000256" key="2">
    <source>
        <dbReference type="ARBA" id="ARBA00022679"/>
    </source>
</evidence>
<dbReference type="Gramene" id="Manes.05G134700.3.v8.1">
    <property type="protein sequence ID" value="Manes.05G134700.3.v8.1.CDS.1"/>
    <property type="gene ID" value="Manes.05G134700.v8.1"/>
</dbReference>
<comment type="caution">
    <text evidence="4">The sequence shown here is derived from an EMBL/GenBank/DDBJ whole genome shotgun (WGS) entry which is preliminary data.</text>
</comment>
<dbReference type="EMBL" id="CM004391">
    <property type="protein sequence ID" value="OAY50425.1"/>
    <property type="molecule type" value="Genomic_DNA"/>
</dbReference>